<proteinExistence type="inferred from homology"/>
<dbReference type="GO" id="GO:0004620">
    <property type="term" value="F:phospholipase activity"/>
    <property type="evidence" value="ECO:0007669"/>
    <property type="project" value="TreeGrafter"/>
</dbReference>
<dbReference type="InterPro" id="IPR016035">
    <property type="entry name" value="Acyl_Trfase/lysoPLipase"/>
</dbReference>
<evidence type="ECO:0000313" key="4">
    <source>
        <dbReference type="EMBL" id="OIR14240.1"/>
    </source>
</evidence>
<dbReference type="InterPro" id="IPR002641">
    <property type="entry name" value="PNPLA_dom"/>
</dbReference>
<comment type="similarity">
    <text evidence="1">Belongs to the patatin family.</text>
</comment>
<evidence type="ECO:0000259" key="3">
    <source>
        <dbReference type="PROSITE" id="PS51635"/>
    </source>
</evidence>
<feature type="domain" description="PNPLA" evidence="3">
    <location>
        <begin position="1"/>
        <end position="165"/>
    </location>
</feature>
<reference evidence="4" key="1">
    <citation type="submission" date="2016-10" db="EMBL/GenBank/DDBJ databases">
        <title>Sequence of Gallionella enrichment culture.</title>
        <authorList>
            <person name="Poehlein A."/>
            <person name="Muehling M."/>
            <person name="Daniel R."/>
        </authorList>
    </citation>
    <scope>NUCLEOTIDE SEQUENCE</scope>
</reference>
<dbReference type="Pfam" id="PF01734">
    <property type="entry name" value="Patatin"/>
    <property type="match status" value="1"/>
</dbReference>
<dbReference type="PROSITE" id="PS51635">
    <property type="entry name" value="PNPLA"/>
    <property type="match status" value="1"/>
</dbReference>
<dbReference type="PANTHER" id="PTHR32176">
    <property type="entry name" value="XYLOSE ISOMERASE"/>
    <property type="match status" value="1"/>
</dbReference>
<comment type="caution">
    <text evidence="4">The sequence shown here is derived from an EMBL/GenBank/DDBJ whole genome shotgun (WGS) entry which is preliminary data.</text>
</comment>
<dbReference type="SUPFAM" id="SSF52151">
    <property type="entry name" value="FabD/lysophospholipase-like"/>
    <property type="match status" value="1"/>
</dbReference>
<dbReference type="GO" id="GO:0006629">
    <property type="term" value="P:lipid metabolic process"/>
    <property type="evidence" value="ECO:0007669"/>
    <property type="project" value="UniProtKB-KW"/>
</dbReference>
<name>A0A1J5TDH4_9ZZZZ</name>
<dbReference type="PANTHER" id="PTHR32176:SF92">
    <property type="entry name" value="XYLOSE ISOMERASE"/>
    <property type="match status" value="1"/>
</dbReference>
<organism evidence="4">
    <name type="scientific">mine drainage metagenome</name>
    <dbReference type="NCBI Taxonomy" id="410659"/>
    <lineage>
        <taxon>unclassified sequences</taxon>
        <taxon>metagenomes</taxon>
        <taxon>ecological metagenomes</taxon>
    </lineage>
</organism>
<evidence type="ECO:0000256" key="1">
    <source>
        <dbReference type="ARBA" id="ARBA00010240"/>
    </source>
</evidence>
<dbReference type="GO" id="GO:0047372">
    <property type="term" value="F:monoacylglycerol lipase activity"/>
    <property type="evidence" value="ECO:0007669"/>
    <property type="project" value="TreeGrafter"/>
</dbReference>
<gene>
    <name evidence="4" type="ORF">GALL_47070</name>
</gene>
<protein>
    <submittedName>
        <fullName evidence="4">Patatin-like phospholipase</fullName>
    </submittedName>
</protein>
<keyword evidence="2" id="KW-0443">Lipid metabolism</keyword>
<dbReference type="EMBL" id="MLJW01000012">
    <property type="protein sequence ID" value="OIR14240.1"/>
    <property type="molecule type" value="Genomic_DNA"/>
</dbReference>
<dbReference type="Gene3D" id="3.40.1090.10">
    <property type="entry name" value="Cytosolic phospholipase A2 catalytic domain"/>
    <property type="match status" value="1"/>
</dbReference>
<accession>A0A1J5TDH4</accession>
<dbReference type="AlphaFoldDB" id="A0A1J5TDH4"/>
<sequence>MLAGTSTGGLIASCMTLRDEQNTNTAKYNLQQIADIYITKGKIIFPVKSGIGKFIHKISNLYSPAFSPSGIDSVLKQYITNQTIKDALRPILISTYDLNGNRPVFFKSSEAFTDETANAKIYDVCRATSAAPTYLPAYSFLYKGKTLTGIDGGVYVNNATMAAIAEISKYGNKGYYKKRDGSDVMFDDIRVLSLGTGSYNGTITETEATSWGELQWIQQITDIMMKGVNQTTDYEGSEMLDPGNYLRLNINIEEEKYSDMSDARDETRNYLEQAVKDQITNNTDSIKLLQTFLNGIS</sequence>
<evidence type="ECO:0000256" key="2">
    <source>
        <dbReference type="ARBA" id="ARBA00023098"/>
    </source>
</evidence>